<accession>A0A8J2SRF3</accession>
<protein>
    <recommendedName>
        <fullName evidence="3">RING-CH-type domain-containing protein</fullName>
    </recommendedName>
</protein>
<evidence type="ECO:0008006" key="3">
    <source>
        <dbReference type="Google" id="ProtNLM"/>
    </source>
</evidence>
<evidence type="ECO:0000313" key="2">
    <source>
        <dbReference type="Proteomes" id="UP000789595"/>
    </source>
</evidence>
<organism evidence="1 2">
    <name type="scientific">Pelagomonas calceolata</name>
    <dbReference type="NCBI Taxonomy" id="35677"/>
    <lineage>
        <taxon>Eukaryota</taxon>
        <taxon>Sar</taxon>
        <taxon>Stramenopiles</taxon>
        <taxon>Ochrophyta</taxon>
        <taxon>Pelagophyceae</taxon>
        <taxon>Pelagomonadales</taxon>
        <taxon>Pelagomonadaceae</taxon>
        <taxon>Pelagomonas</taxon>
    </lineage>
</organism>
<dbReference type="OrthoDB" id="237509at2759"/>
<evidence type="ECO:0000313" key="1">
    <source>
        <dbReference type="EMBL" id="CAH0373096.1"/>
    </source>
</evidence>
<proteinExistence type="predicted"/>
<dbReference type="Proteomes" id="UP000789595">
    <property type="component" value="Unassembled WGS sequence"/>
</dbReference>
<reference evidence="1" key="1">
    <citation type="submission" date="2021-11" db="EMBL/GenBank/DDBJ databases">
        <authorList>
            <consortium name="Genoscope - CEA"/>
            <person name="William W."/>
        </authorList>
    </citation>
    <scope>NUCLEOTIDE SEQUENCE</scope>
</reference>
<keyword evidence="2" id="KW-1185">Reference proteome</keyword>
<sequence length="355" mass="40244">MWPRAFRRGQACFINRHMCHETRSKYGERLMRGCSCTGTTGLAHLTCVMTQATLGTASTWVKASNEPDGWTQWNTCRLCGQEYHGTVRCALGWQCWFINSARKAGDEYLYRAMLELGIGLVAASRHEEAFGVLETLLSQLPFRKFHETIHPRLSCEAVMYLATVCNKLGWESSMVNVNKLRANFLSLVPGRPRLSGLNMLRVIIGKVFINLGEDDELRHRCALELGVCMVDQNLVAEASRFLGKAGHATVRALGEEHAICIEMHWRIAQSIYKRHFFGGNDYRDLLMASIKGHTAVLDQSTKAHGVEHPTTLAIRASLKLCFEEQLDWTLDDIPRRVFEALDEIPRPPGHKVFWR</sequence>
<dbReference type="Gene3D" id="3.30.40.10">
    <property type="entry name" value="Zinc/RING finger domain, C3HC4 (zinc finger)"/>
    <property type="match status" value="1"/>
</dbReference>
<dbReference type="AlphaFoldDB" id="A0A8J2SRF3"/>
<gene>
    <name evidence="1" type="ORF">PECAL_4P02690</name>
</gene>
<comment type="caution">
    <text evidence="1">The sequence shown here is derived from an EMBL/GenBank/DDBJ whole genome shotgun (WGS) entry which is preliminary data.</text>
</comment>
<dbReference type="InterPro" id="IPR013083">
    <property type="entry name" value="Znf_RING/FYVE/PHD"/>
</dbReference>
<dbReference type="EMBL" id="CAKKNE010000004">
    <property type="protein sequence ID" value="CAH0373096.1"/>
    <property type="molecule type" value="Genomic_DNA"/>
</dbReference>
<name>A0A8J2SRF3_9STRA</name>